<dbReference type="GO" id="GO:1990539">
    <property type="term" value="P:fructose import across plasma membrane"/>
    <property type="evidence" value="ECO:0007669"/>
    <property type="project" value="UniProtKB-ARBA"/>
</dbReference>
<dbReference type="InterPro" id="IPR003663">
    <property type="entry name" value="Sugar/inositol_transpt"/>
</dbReference>
<evidence type="ECO:0000256" key="1">
    <source>
        <dbReference type="ARBA" id="ARBA00000590"/>
    </source>
</evidence>
<dbReference type="FunFam" id="1.20.1250.20:FF:001511">
    <property type="entry name" value="Solute carrier family 2, facilitated glucose transporter member 5"/>
    <property type="match status" value="1"/>
</dbReference>
<keyword evidence="7" id="KW-1003">Cell membrane</keyword>
<feature type="transmembrane region" description="Helical" evidence="15">
    <location>
        <begin position="363"/>
        <end position="384"/>
    </location>
</feature>
<feature type="transmembrane region" description="Helical" evidence="15">
    <location>
        <begin position="273"/>
        <end position="299"/>
    </location>
</feature>
<dbReference type="GO" id="GO:0005353">
    <property type="term" value="F:fructose transmembrane transporter activity"/>
    <property type="evidence" value="ECO:0007669"/>
    <property type="project" value="UniProtKB-ARBA"/>
</dbReference>
<feature type="transmembrane region" description="Helical" evidence="15">
    <location>
        <begin position="12"/>
        <end position="30"/>
    </location>
</feature>
<feature type="transmembrane region" description="Helical" evidence="15">
    <location>
        <begin position="435"/>
        <end position="455"/>
    </location>
</feature>
<dbReference type="AlphaFoldDB" id="A0A6P8FHI0"/>
<dbReference type="CTD" id="565510"/>
<evidence type="ECO:0000256" key="12">
    <source>
        <dbReference type="ARBA" id="ARBA00029961"/>
    </source>
</evidence>
<feature type="transmembrane region" description="Helical" evidence="15">
    <location>
        <begin position="123"/>
        <end position="144"/>
    </location>
</feature>
<gene>
    <name evidence="18" type="primary">slc2a9l1</name>
</gene>
<evidence type="ECO:0000313" key="17">
    <source>
        <dbReference type="Proteomes" id="UP000515152"/>
    </source>
</evidence>
<protein>
    <recommendedName>
        <fullName evidence="5">Solute carrier family 2, facilitated glucose transporter member 5</fullName>
    </recommendedName>
    <alternativeName>
        <fullName evidence="13">Fructose transporter</fullName>
    </alternativeName>
    <alternativeName>
        <fullName evidence="12">Glucose transporter type 5, small intestine</fullName>
    </alternativeName>
</protein>
<comment type="similarity">
    <text evidence="4">Belongs to the major facilitator superfamily. Sugar transporter (TC 2.A.1.1) family. Glucose transporter subfamily.</text>
</comment>
<evidence type="ECO:0000256" key="8">
    <source>
        <dbReference type="ARBA" id="ARBA00022597"/>
    </source>
</evidence>
<evidence type="ECO:0000256" key="7">
    <source>
        <dbReference type="ARBA" id="ARBA00022475"/>
    </source>
</evidence>
<dbReference type="GO" id="GO:0055056">
    <property type="term" value="F:D-glucose transmembrane transporter activity"/>
    <property type="evidence" value="ECO:0007669"/>
    <property type="project" value="TreeGrafter"/>
</dbReference>
<name>A0A6P8FHI0_CLUHA</name>
<keyword evidence="6 14" id="KW-0813">Transport</keyword>
<feature type="transmembrane region" description="Helical" evidence="15">
    <location>
        <begin position="405"/>
        <end position="429"/>
    </location>
</feature>
<evidence type="ECO:0000256" key="4">
    <source>
        <dbReference type="ARBA" id="ARBA00007004"/>
    </source>
</evidence>
<feature type="transmembrane region" description="Helical" evidence="15">
    <location>
        <begin position="98"/>
        <end position="117"/>
    </location>
</feature>
<dbReference type="PANTHER" id="PTHR23503">
    <property type="entry name" value="SOLUTE CARRIER FAMILY 2"/>
    <property type="match status" value="1"/>
</dbReference>
<evidence type="ECO:0000256" key="14">
    <source>
        <dbReference type="RuleBase" id="RU003346"/>
    </source>
</evidence>
<dbReference type="GO" id="GO:0070837">
    <property type="term" value="P:dehydroascorbic acid transport"/>
    <property type="evidence" value="ECO:0007669"/>
    <property type="project" value="TreeGrafter"/>
</dbReference>
<evidence type="ECO:0000256" key="5">
    <source>
        <dbReference type="ARBA" id="ARBA00015973"/>
    </source>
</evidence>
<feature type="transmembrane region" description="Helical" evidence="15">
    <location>
        <begin position="311"/>
        <end position="331"/>
    </location>
</feature>
<dbReference type="InterPro" id="IPR005828">
    <property type="entry name" value="MFS_sugar_transport-like"/>
</dbReference>
<dbReference type="GeneID" id="105912164"/>
<dbReference type="KEGG" id="char:105912164"/>
<evidence type="ECO:0000313" key="18">
    <source>
        <dbReference type="RefSeq" id="XP_031423010.1"/>
    </source>
</evidence>
<dbReference type="InterPro" id="IPR005829">
    <property type="entry name" value="Sugar_transporter_CS"/>
</dbReference>
<evidence type="ECO:0000256" key="15">
    <source>
        <dbReference type="SAM" id="Phobius"/>
    </source>
</evidence>
<dbReference type="PROSITE" id="PS50850">
    <property type="entry name" value="MFS"/>
    <property type="match status" value="1"/>
</dbReference>
<proteinExistence type="inferred from homology"/>
<dbReference type="PANTHER" id="PTHR23503:SF130">
    <property type="entry name" value="SOLUTE CARRIER FAMILY 2 (FACILITATED GLUCOSE TRANSPORTER), MEMBER 9-LIKE 1"/>
    <property type="match status" value="1"/>
</dbReference>
<dbReference type="Proteomes" id="UP000515152">
    <property type="component" value="Chromosome 5"/>
</dbReference>
<dbReference type="GO" id="GO:0046323">
    <property type="term" value="P:D-glucose import"/>
    <property type="evidence" value="ECO:0007669"/>
    <property type="project" value="TreeGrafter"/>
</dbReference>
<evidence type="ECO:0000256" key="9">
    <source>
        <dbReference type="ARBA" id="ARBA00022692"/>
    </source>
</evidence>
<dbReference type="InterPro" id="IPR036259">
    <property type="entry name" value="MFS_trans_sf"/>
</dbReference>
<dbReference type="GO" id="GO:0042383">
    <property type="term" value="C:sarcolemma"/>
    <property type="evidence" value="ECO:0007669"/>
    <property type="project" value="UniProtKB-SubCell"/>
</dbReference>
<evidence type="ECO:0000256" key="11">
    <source>
        <dbReference type="ARBA" id="ARBA00023136"/>
    </source>
</evidence>
<dbReference type="NCBIfam" id="TIGR00879">
    <property type="entry name" value="SP"/>
    <property type="match status" value="1"/>
</dbReference>
<sequence>MDSLLKHLGRGYALFFIIVLGMGGTFQNGFHVTVISSPSPFVKSFINSSWTERYGPPGPETVTFIWSAVVALYALGGFFGSVGVRLIIGKLGRKKAMIWNNVINIIASAIMFASKFANSFEMILISRLLFGFTSGLGGNVHAIYLGESSPKRIRGMVTLTSATFVSIGKLSGQLAGLREVLGREEWWNVLLCVSTVFAMIQLLVLPFFPEAPRYLLIEKNNAEKCKSALQCLWGPGDYEKEMEEMRAEQAAIGGERSKSLLELLRDKRVRWQLITMLVVHGCIQFCGISAISVFSYNIFQEAGIPEDKIRYVTLGVGVSEVLTSITCSFLIESVGRRVLIWGGFAAMSVIMASITVTLCLQDYAFWIPYCTVALLFLFVIFYGGGPAGVLPSLTHEIFIQSCRPAAFVFTGTLRWLGFTVLGFMFPFLIAQFKSFSFLLFSGTCMGGALYVFFMLPETKGKTLLEISEEFSRIKVCGSPKKEEEEKMCSVGTKL</sequence>
<keyword evidence="17" id="KW-1185">Reference proteome</keyword>
<keyword evidence="11 15" id="KW-0472">Membrane</keyword>
<organism evidence="17 18">
    <name type="scientific">Clupea harengus</name>
    <name type="common">Atlantic herring</name>
    <dbReference type="NCBI Taxonomy" id="7950"/>
    <lineage>
        <taxon>Eukaryota</taxon>
        <taxon>Metazoa</taxon>
        <taxon>Chordata</taxon>
        <taxon>Craniata</taxon>
        <taxon>Vertebrata</taxon>
        <taxon>Euteleostomi</taxon>
        <taxon>Actinopterygii</taxon>
        <taxon>Neopterygii</taxon>
        <taxon>Teleostei</taxon>
        <taxon>Clupei</taxon>
        <taxon>Clupeiformes</taxon>
        <taxon>Clupeoidei</taxon>
        <taxon>Clupeidae</taxon>
        <taxon>Clupea</taxon>
    </lineage>
</organism>
<keyword evidence="10 15" id="KW-1133">Transmembrane helix</keyword>
<evidence type="ECO:0000256" key="2">
    <source>
        <dbReference type="ARBA" id="ARBA00004135"/>
    </source>
</evidence>
<dbReference type="OrthoDB" id="4142200at2759"/>
<accession>A0A6P8FHI0</accession>
<evidence type="ECO:0000256" key="10">
    <source>
        <dbReference type="ARBA" id="ARBA00022989"/>
    </source>
</evidence>
<evidence type="ECO:0000256" key="13">
    <source>
        <dbReference type="ARBA" id="ARBA00031099"/>
    </source>
</evidence>
<feature type="transmembrane region" description="Helical" evidence="15">
    <location>
        <begin position="156"/>
        <end position="174"/>
    </location>
</feature>
<reference evidence="18" key="1">
    <citation type="submission" date="2025-08" db="UniProtKB">
        <authorList>
            <consortium name="RefSeq"/>
        </authorList>
    </citation>
    <scope>IDENTIFICATION</scope>
</reference>
<feature type="transmembrane region" description="Helical" evidence="15">
    <location>
        <begin position="64"/>
        <end position="86"/>
    </location>
</feature>
<comment type="subcellular location">
    <subcellularLocation>
        <location evidence="2">Cell membrane</location>
        <location evidence="2">Sarcolemma</location>
    </subcellularLocation>
    <subcellularLocation>
        <location evidence="3">Cell membrane</location>
        <topology evidence="3">Multi-pass membrane protein</topology>
    </subcellularLocation>
</comment>
<dbReference type="Gene3D" id="1.20.1250.20">
    <property type="entry name" value="MFS general substrate transporter like domains"/>
    <property type="match status" value="1"/>
</dbReference>
<dbReference type="PROSITE" id="PS00217">
    <property type="entry name" value="SUGAR_TRANSPORT_2"/>
    <property type="match status" value="1"/>
</dbReference>
<keyword evidence="8" id="KW-0762">Sugar transport</keyword>
<evidence type="ECO:0000259" key="16">
    <source>
        <dbReference type="PROSITE" id="PS50850"/>
    </source>
</evidence>
<dbReference type="Pfam" id="PF00083">
    <property type="entry name" value="Sugar_tr"/>
    <property type="match status" value="1"/>
</dbReference>
<comment type="catalytic activity">
    <reaction evidence="1">
        <text>D-fructose(out) = D-fructose(in)</text>
        <dbReference type="Rhea" id="RHEA:60372"/>
        <dbReference type="ChEBI" id="CHEBI:37721"/>
    </reaction>
</comment>
<feature type="domain" description="Major facilitator superfamily (MFS) profile" evidence="16">
    <location>
        <begin position="17"/>
        <end position="459"/>
    </location>
</feature>
<feature type="transmembrane region" description="Helical" evidence="15">
    <location>
        <begin position="338"/>
        <end position="357"/>
    </location>
</feature>
<dbReference type="InterPro" id="IPR020846">
    <property type="entry name" value="MFS_dom"/>
</dbReference>
<dbReference type="InterPro" id="IPR045263">
    <property type="entry name" value="GLUT"/>
</dbReference>
<evidence type="ECO:0000256" key="3">
    <source>
        <dbReference type="ARBA" id="ARBA00004651"/>
    </source>
</evidence>
<dbReference type="SUPFAM" id="SSF103473">
    <property type="entry name" value="MFS general substrate transporter"/>
    <property type="match status" value="1"/>
</dbReference>
<evidence type="ECO:0000256" key="6">
    <source>
        <dbReference type="ARBA" id="ARBA00022448"/>
    </source>
</evidence>
<keyword evidence="9 15" id="KW-0812">Transmembrane</keyword>
<feature type="transmembrane region" description="Helical" evidence="15">
    <location>
        <begin position="186"/>
        <end position="208"/>
    </location>
</feature>
<dbReference type="RefSeq" id="XP_031423010.1">
    <property type="nucleotide sequence ID" value="XM_031567150.2"/>
</dbReference>